<accession>A0A383DZK7</accession>
<feature type="non-terminal residue" evidence="1">
    <location>
        <position position="101"/>
    </location>
</feature>
<evidence type="ECO:0000313" key="1">
    <source>
        <dbReference type="EMBL" id="SVE49911.1"/>
    </source>
</evidence>
<dbReference type="AlphaFoldDB" id="A0A383DZK7"/>
<organism evidence="1">
    <name type="scientific">marine metagenome</name>
    <dbReference type="NCBI Taxonomy" id="408172"/>
    <lineage>
        <taxon>unclassified sequences</taxon>
        <taxon>metagenomes</taxon>
        <taxon>ecological metagenomes</taxon>
    </lineage>
</organism>
<name>A0A383DZK7_9ZZZZ</name>
<proteinExistence type="predicted"/>
<dbReference type="EMBL" id="UINC01221534">
    <property type="protein sequence ID" value="SVE49911.1"/>
    <property type="molecule type" value="Genomic_DNA"/>
</dbReference>
<reference evidence="1" key="1">
    <citation type="submission" date="2018-05" db="EMBL/GenBank/DDBJ databases">
        <authorList>
            <person name="Lanie J.A."/>
            <person name="Ng W.-L."/>
            <person name="Kazmierczak K.M."/>
            <person name="Andrzejewski T.M."/>
            <person name="Davidsen T.M."/>
            <person name="Wayne K.J."/>
            <person name="Tettelin H."/>
            <person name="Glass J.I."/>
            <person name="Rusch D."/>
            <person name="Podicherti R."/>
            <person name="Tsui H.-C.T."/>
            <person name="Winkler M.E."/>
        </authorList>
    </citation>
    <scope>NUCLEOTIDE SEQUENCE</scope>
</reference>
<protein>
    <submittedName>
        <fullName evidence="1">Uncharacterized protein</fullName>
    </submittedName>
</protein>
<gene>
    <name evidence="1" type="ORF">METZ01_LOCUS502765</name>
</gene>
<sequence length="101" mass="11551">MLLVGYTSASAYPQCFTLSEAEKIREKERMQQDFLKKAENYVNLFEPNYFMPFAGRYTLAGKLAPLNDYRGVTELDDAFSYFTNSKNIDAKKSKCIILNPG</sequence>